<name>A0A6J6G556_9ZZZZ</name>
<evidence type="ECO:0000256" key="5">
    <source>
        <dbReference type="SAM" id="MobiDB-lite"/>
    </source>
</evidence>
<organism evidence="8">
    <name type="scientific">freshwater metagenome</name>
    <dbReference type="NCBI Taxonomy" id="449393"/>
    <lineage>
        <taxon>unclassified sequences</taxon>
        <taxon>metagenomes</taxon>
        <taxon>ecological metagenomes</taxon>
    </lineage>
</organism>
<dbReference type="PANTHER" id="PTHR11757">
    <property type="entry name" value="PROTEASE FAMILY S9A OLIGOPEPTIDASE"/>
    <property type="match status" value="1"/>
</dbReference>
<dbReference type="Pfam" id="PF02897">
    <property type="entry name" value="Peptidase_S9_N"/>
    <property type="match status" value="1"/>
</dbReference>
<feature type="domain" description="Peptidase S9A N-terminal" evidence="7">
    <location>
        <begin position="4"/>
        <end position="402"/>
    </location>
</feature>
<dbReference type="SUPFAM" id="SSF53474">
    <property type="entry name" value="alpha/beta-Hydrolases"/>
    <property type="match status" value="1"/>
</dbReference>
<dbReference type="InterPro" id="IPR002470">
    <property type="entry name" value="Peptidase_S9A"/>
</dbReference>
<dbReference type="GO" id="GO:0004252">
    <property type="term" value="F:serine-type endopeptidase activity"/>
    <property type="evidence" value="ECO:0007669"/>
    <property type="project" value="InterPro"/>
</dbReference>
<keyword evidence="4" id="KW-0720">Serine protease</keyword>
<dbReference type="InterPro" id="IPR001375">
    <property type="entry name" value="Peptidase_S9_cat"/>
</dbReference>
<keyword evidence="2" id="KW-0645">Protease</keyword>
<gene>
    <name evidence="8" type="ORF">UFOPK1722_01801</name>
</gene>
<dbReference type="AlphaFoldDB" id="A0A6J6G556"/>
<sequence>MSAPSAKRVAHVHHRPTGDTPDDFHWLANRDDPDTIAYLNAENAHTDQWFAPHTGLVDTLFAEIKSRIQETDQSVPTFKDGWWYVTRTEEGREYPIHCRGRERGPDGRLTDETVLLDENTEAAGYEYFSLGAFDISSDARLLAWSLDTDGSEHFDLRIRDLDTGHDLADRLEDTSWAGTAWSADSTHLFYVTYDEQERPCTVWRHRLGDPQSADAQVFHEPDERFYVGIDLCRSGKWIIIDSDSKTSSESWLIPADDPTAAPVCVVPRRDDLEYHVDHWGDRFVVLTNLDAVDFRVMTAPESEPARWEPLVEHEPGRRVTRVDCFASHLVIHEWHRAQPRLRVMRRDGSFTPIVIGDEPHDCDLDSNPEWNTTSVRFSTESMVTPATLLEQDLTTGVRTVLKTAPTPNVDLSRYETVRAWATSADGTAVPYDVVRLKGAPNDASAPCLVYAYGSYEASMPPWFSVARLGLVDRGFTWVLAHPRGGGEMGRQWYLDGKLLNKANTFADVNAVARDVVAKGWAAADRLAVRGGSAGGLMVGACINAAPDLWAAAVAEVPFVDVVSTMSDPTLPLTVTEWEEWGDPRSEPFASYMASYSPYDNLDARPYPAIFATAGLNDPRVAYHEPAKWIARIRQLRTNDAPLLLRTEMGAGHGGPSGRYDRWREEATISAFLLIALGAVTGGAPANGSTNQ</sequence>
<evidence type="ECO:0000256" key="4">
    <source>
        <dbReference type="ARBA" id="ARBA00022825"/>
    </source>
</evidence>
<dbReference type="Gene3D" id="3.40.50.1820">
    <property type="entry name" value="alpha/beta hydrolase"/>
    <property type="match status" value="1"/>
</dbReference>
<evidence type="ECO:0000259" key="6">
    <source>
        <dbReference type="Pfam" id="PF00326"/>
    </source>
</evidence>
<dbReference type="Gene3D" id="2.130.10.120">
    <property type="entry name" value="Prolyl oligopeptidase, N-terminal domain"/>
    <property type="match status" value="1"/>
</dbReference>
<dbReference type="EMBL" id="CAEZTS010000215">
    <property type="protein sequence ID" value="CAB4594324.1"/>
    <property type="molecule type" value="Genomic_DNA"/>
</dbReference>
<evidence type="ECO:0000256" key="1">
    <source>
        <dbReference type="ARBA" id="ARBA00005228"/>
    </source>
</evidence>
<keyword evidence="3" id="KW-0378">Hydrolase</keyword>
<evidence type="ECO:0000313" key="8">
    <source>
        <dbReference type="EMBL" id="CAB4594324.1"/>
    </source>
</evidence>
<protein>
    <submittedName>
        <fullName evidence="8">Unannotated protein</fullName>
    </submittedName>
</protein>
<evidence type="ECO:0000256" key="3">
    <source>
        <dbReference type="ARBA" id="ARBA00022801"/>
    </source>
</evidence>
<dbReference type="InterPro" id="IPR051543">
    <property type="entry name" value="Serine_Peptidase_S9A"/>
</dbReference>
<accession>A0A6J6G556</accession>
<dbReference type="PRINTS" id="PR00862">
    <property type="entry name" value="PROLIGOPTASE"/>
</dbReference>
<evidence type="ECO:0000259" key="7">
    <source>
        <dbReference type="Pfam" id="PF02897"/>
    </source>
</evidence>
<dbReference type="InterPro" id="IPR029058">
    <property type="entry name" value="AB_hydrolase_fold"/>
</dbReference>
<evidence type="ECO:0000256" key="2">
    <source>
        <dbReference type="ARBA" id="ARBA00022670"/>
    </source>
</evidence>
<feature type="region of interest" description="Disordered" evidence="5">
    <location>
        <begin position="1"/>
        <end position="20"/>
    </location>
</feature>
<dbReference type="InterPro" id="IPR023302">
    <property type="entry name" value="Pept_S9A_N"/>
</dbReference>
<dbReference type="Pfam" id="PF00326">
    <property type="entry name" value="Peptidase_S9"/>
    <property type="match status" value="1"/>
</dbReference>
<dbReference type="GO" id="GO:0006508">
    <property type="term" value="P:proteolysis"/>
    <property type="evidence" value="ECO:0007669"/>
    <property type="project" value="UniProtKB-KW"/>
</dbReference>
<comment type="similarity">
    <text evidence="1">Belongs to the peptidase S9A family.</text>
</comment>
<dbReference type="PANTHER" id="PTHR11757:SF19">
    <property type="entry name" value="PROLYL ENDOPEPTIDASE-LIKE"/>
    <property type="match status" value="1"/>
</dbReference>
<reference evidence="8" key="1">
    <citation type="submission" date="2020-05" db="EMBL/GenBank/DDBJ databases">
        <authorList>
            <person name="Chiriac C."/>
            <person name="Salcher M."/>
            <person name="Ghai R."/>
            <person name="Kavagutti S V."/>
        </authorList>
    </citation>
    <scope>NUCLEOTIDE SEQUENCE</scope>
</reference>
<dbReference type="SUPFAM" id="SSF50993">
    <property type="entry name" value="Peptidase/esterase 'gauge' domain"/>
    <property type="match status" value="1"/>
</dbReference>
<feature type="domain" description="Peptidase S9 prolyl oligopeptidase catalytic" evidence="6">
    <location>
        <begin position="463"/>
        <end position="676"/>
    </location>
</feature>
<proteinExistence type="inferred from homology"/>